<gene>
    <name evidence="4" type="primary">ga02752</name>
    <name evidence="4" type="ORF">PR202_ga02752</name>
</gene>
<protein>
    <submittedName>
        <fullName evidence="4">Uncharacterized protein</fullName>
    </submittedName>
</protein>
<organism evidence="4 5">
    <name type="scientific">Eleusine coracana subsp. coracana</name>
    <dbReference type="NCBI Taxonomy" id="191504"/>
    <lineage>
        <taxon>Eukaryota</taxon>
        <taxon>Viridiplantae</taxon>
        <taxon>Streptophyta</taxon>
        <taxon>Embryophyta</taxon>
        <taxon>Tracheophyta</taxon>
        <taxon>Spermatophyta</taxon>
        <taxon>Magnoliopsida</taxon>
        <taxon>Liliopsida</taxon>
        <taxon>Poales</taxon>
        <taxon>Poaceae</taxon>
        <taxon>PACMAD clade</taxon>
        <taxon>Chloridoideae</taxon>
        <taxon>Cynodonteae</taxon>
        <taxon>Eleusininae</taxon>
        <taxon>Eleusine</taxon>
    </lineage>
</organism>
<dbReference type="FunFam" id="1.25.70.10:FF:000001">
    <property type="entry name" value="Mitochondrial transcription termination factor-like"/>
    <property type="match status" value="1"/>
</dbReference>
<name>A0AAV5BM97_ELECO</name>
<dbReference type="PANTHER" id="PTHR13068:SF39">
    <property type="entry name" value="OS02G0749900 PROTEIN"/>
    <property type="match status" value="1"/>
</dbReference>
<evidence type="ECO:0000313" key="5">
    <source>
        <dbReference type="Proteomes" id="UP001054889"/>
    </source>
</evidence>
<keyword evidence="5" id="KW-1185">Reference proteome</keyword>
<dbReference type="Gene3D" id="1.25.70.10">
    <property type="entry name" value="Transcription termination factor 3, mitochondrial"/>
    <property type="match status" value="1"/>
</dbReference>
<reference evidence="4" key="1">
    <citation type="journal article" date="2018" name="DNA Res.">
        <title>Multiple hybrid de novo genome assembly of finger millet, an orphan allotetraploid crop.</title>
        <authorList>
            <person name="Hatakeyama M."/>
            <person name="Aluri S."/>
            <person name="Balachadran M.T."/>
            <person name="Sivarajan S.R."/>
            <person name="Patrignani A."/>
            <person name="Gruter S."/>
            <person name="Poveda L."/>
            <person name="Shimizu-Inatsugi R."/>
            <person name="Baeten J."/>
            <person name="Francoijs K.J."/>
            <person name="Nataraja K.N."/>
            <person name="Reddy Y.A.N."/>
            <person name="Phadnis S."/>
            <person name="Ravikumar R.L."/>
            <person name="Schlapbach R."/>
            <person name="Sreeman S.M."/>
            <person name="Shimizu K.K."/>
        </authorList>
    </citation>
    <scope>NUCLEOTIDE SEQUENCE</scope>
</reference>
<proteinExistence type="inferred from homology"/>
<dbReference type="Pfam" id="PF02536">
    <property type="entry name" value="mTERF"/>
    <property type="match status" value="1"/>
</dbReference>
<sequence length="369" mass="41052">MASPLVAAISLRRLLPYSTATNPPAGFVAEEFLVTKCGLTPSKALRASRYLTHLKSPSNPEAVIAFFTDMGLDKADIAAAVARNSQILCSRVDETLTPRFAQLRDMGLTPLQISRLIAIIPNIMFSPILISRLAFYISFLGSYEKVHAVLRRSYYFLNQDVERVVKPNITFLQQYGLTDCDIGKLFQLAPGMIILEPERVKEIVSCAEKIGIPRDSSMFKHALTSIYNISPGRVSSRSNLLLKTLGCSEAEVGMAVRKFPYILNSTEDRLSRSVDFLVRKVGLEPNYIAHRPSLLAYSMTRRLVPRYFVLETLKAKGLVKKDKDFYAVVMKSEKAFHKMFLDPYKESVPGLADGYVAACAGQVPPSVLT</sequence>
<keyword evidence="2" id="KW-0804">Transcription</keyword>
<accession>A0AAV5BM97</accession>
<dbReference type="GO" id="GO:0003676">
    <property type="term" value="F:nucleic acid binding"/>
    <property type="evidence" value="ECO:0007669"/>
    <property type="project" value="InterPro"/>
</dbReference>
<dbReference type="PANTHER" id="PTHR13068">
    <property type="entry name" value="CGI-12 PROTEIN-RELATED"/>
    <property type="match status" value="1"/>
</dbReference>
<keyword evidence="2" id="KW-0806">Transcription termination</keyword>
<comment type="caution">
    <text evidence="4">The sequence shown here is derived from an EMBL/GenBank/DDBJ whole genome shotgun (WGS) entry which is preliminary data.</text>
</comment>
<reference evidence="4" key="2">
    <citation type="submission" date="2021-12" db="EMBL/GenBank/DDBJ databases">
        <title>Resequencing data analysis of finger millet.</title>
        <authorList>
            <person name="Hatakeyama M."/>
            <person name="Aluri S."/>
            <person name="Balachadran M.T."/>
            <person name="Sivarajan S.R."/>
            <person name="Poveda L."/>
            <person name="Shimizu-Inatsugi R."/>
            <person name="Schlapbach R."/>
            <person name="Sreeman S.M."/>
            <person name="Shimizu K.K."/>
        </authorList>
    </citation>
    <scope>NUCLEOTIDE SEQUENCE</scope>
</reference>
<dbReference type="InterPro" id="IPR038538">
    <property type="entry name" value="MTERF_sf"/>
</dbReference>
<dbReference type="AlphaFoldDB" id="A0AAV5BM97"/>
<dbReference type="EMBL" id="BQKI01000001">
    <property type="protein sequence ID" value="GJM86854.1"/>
    <property type="molecule type" value="Genomic_DNA"/>
</dbReference>
<dbReference type="GO" id="GO:0006353">
    <property type="term" value="P:DNA-templated transcription termination"/>
    <property type="evidence" value="ECO:0007669"/>
    <property type="project" value="UniProtKB-KW"/>
</dbReference>
<keyword evidence="3" id="KW-0809">Transit peptide</keyword>
<dbReference type="InterPro" id="IPR003690">
    <property type="entry name" value="MTERF"/>
</dbReference>
<evidence type="ECO:0000256" key="3">
    <source>
        <dbReference type="ARBA" id="ARBA00022946"/>
    </source>
</evidence>
<evidence type="ECO:0000256" key="1">
    <source>
        <dbReference type="ARBA" id="ARBA00007692"/>
    </source>
</evidence>
<evidence type="ECO:0000256" key="2">
    <source>
        <dbReference type="ARBA" id="ARBA00022472"/>
    </source>
</evidence>
<evidence type="ECO:0000313" key="4">
    <source>
        <dbReference type="EMBL" id="GJM86854.1"/>
    </source>
</evidence>
<dbReference type="Proteomes" id="UP001054889">
    <property type="component" value="Unassembled WGS sequence"/>
</dbReference>
<comment type="similarity">
    <text evidence="1">Belongs to the mTERF family.</text>
</comment>
<keyword evidence="2" id="KW-0805">Transcription regulation</keyword>
<dbReference type="SMART" id="SM00733">
    <property type="entry name" value="Mterf"/>
    <property type="match status" value="5"/>
</dbReference>